<evidence type="ECO:0000256" key="4">
    <source>
        <dbReference type="SAM" id="SignalP"/>
    </source>
</evidence>
<protein>
    <submittedName>
        <fullName evidence="6">ABC transporter substrate-binding protein</fullName>
    </submittedName>
</protein>
<comment type="similarity">
    <text evidence="2">Belongs to the bacterial solute-binding protein 5 family.</text>
</comment>
<keyword evidence="3 4" id="KW-0732">Signal</keyword>
<keyword evidence="7" id="KW-1185">Reference proteome</keyword>
<feature type="domain" description="Solute-binding protein family 5" evidence="5">
    <location>
        <begin position="87"/>
        <end position="452"/>
    </location>
</feature>
<feature type="signal peptide" evidence="4">
    <location>
        <begin position="1"/>
        <end position="33"/>
    </location>
</feature>
<dbReference type="InterPro" id="IPR039424">
    <property type="entry name" value="SBP_5"/>
</dbReference>
<evidence type="ECO:0000256" key="1">
    <source>
        <dbReference type="ARBA" id="ARBA00004418"/>
    </source>
</evidence>
<sequence length="539" mass="61245">MYSDFSSKKPVRSLLTALALSVAFGCVSHTALADDRPSITIAVNELARSLDPVAQTGNVDVRIYYSIFDTLIRRDFSHPTADGGANLVSGLAESWSWTTPKTFDVKLRKGVVCHDGKPFNADDVLATFSAERLWGPESYYPEGRVYFGTLEKVEKLDDYTVRFTTSEHDAVMQHRLSSYTAFVICDEAWNAFKKPGVDHKVWMDEAAKNLRWNPVGTGPYKFVDYQKNDRIKLMAFDQYYEGKPAAAALTFKSVPEVAARVAGLVAGDFDISVEIPPDQWDSIAKYKDLVLKTVPLENSHILAFNPNDPVLADKKLRHALSLAIDRKALIDALWKGKTYTPNGHQLPSFGNMYIKDRAGYAHDMAKAKKLLAESSYKGQEISYRLIPNYYLYNVEAAQIIQEMWRELGVNIRIDFVESFKEVRKPGVQIFPWSNTYRIPDPTGALLVLWGPDSETQVGHKLYKSSDEFNALSKVLYVSADETERRNAFAKMLDIFEDDMPMTMLYNPVTAYVTKKNIRWEPYSQYYMDFRPSNFSIDRK</sequence>
<evidence type="ECO:0000256" key="3">
    <source>
        <dbReference type="ARBA" id="ARBA00022729"/>
    </source>
</evidence>
<dbReference type="Gene3D" id="3.10.105.10">
    <property type="entry name" value="Dipeptide-binding Protein, Domain 3"/>
    <property type="match status" value="1"/>
</dbReference>
<dbReference type="EMBL" id="JAIRBM010000021">
    <property type="protein sequence ID" value="MBZ6078679.1"/>
    <property type="molecule type" value="Genomic_DNA"/>
</dbReference>
<evidence type="ECO:0000259" key="5">
    <source>
        <dbReference type="Pfam" id="PF00496"/>
    </source>
</evidence>
<organism evidence="6 7">
    <name type="scientific">Microvirga puerhi</name>
    <dbReference type="NCBI Taxonomy" id="2876078"/>
    <lineage>
        <taxon>Bacteria</taxon>
        <taxon>Pseudomonadati</taxon>
        <taxon>Pseudomonadota</taxon>
        <taxon>Alphaproteobacteria</taxon>
        <taxon>Hyphomicrobiales</taxon>
        <taxon>Methylobacteriaceae</taxon>
        <taxon>Microvirga</taxon>
    </lineage>
</organism>
<proteinExistence type="inferred from homology"/>
<dbReference type="Proteomes" id="UP000704176">
    <property type="component" value="Unassembled WGS sequence"/>
</dbReference>
<dbReference type="InterPro" id="IPR000914">
    <property type="entry name" value="SBP_5_dom"/>
</dbReference>
<evidence type="ECO:0000256" key="2">
    <source>
        <dbReference type="ARBA" id="ARBA00005695"/>
    </source>
</evidence>
<evidence type="ECO:0000313" key="7">
    <source>
        <dbReference type="Proteomes" id="UP000704176"/>
    </source>
</evidence>
<dbReference type="Gene3D" id="3.40.190.10">
    <property type="entry name" value="Periplasmic binding protein-like II"/>
    <property type="match status" value="1"/>
</dbReference>
<gene>
    <name evidence="6" type="ORF">K9B37_20680</name>
</gene>
<reference evidence="6 7" key="1">
    <citation type="submission" date="2021-09" db="EMBL/GenBank/DDBJ databases">
        <title>The complete genome sequence of a new microorganism.</title>
        <authorList>
            <person name="Zi Z."/>
        </authorList>
    </citation>
    <scope>NUCLEOTIDE SEQUENCE [LARGE SCALE GENOMIC DNA]</scope>
    <source>
        <strain evidence="6 7">WGZ8</strain>
    </source>
</reference>
<dbReference type="InterPro" id="IPR030678">
    <property type="entry name" value="Peptide/Ni-bd"/>
</dbReference>
<comment type="subcellular location">
    <subcellularLocation>
        <location evidence="1">Periplasm</location>
    </subcellularLocation>
</comment>
<dbReference type="PANTHER" id="PTHR30290:SF38">
    <property type="entry name" value="D,D-DIPEPTIDE-BINDING PERIPLASMIC PROTEIN DDPA-RELATED"/>
    <property type="match status" value="1"/>
</dbReference>
<name>A0ABS7VSZ7_9HYPH</name>
<dbReference type="PANTHER" id="PTHR30290">
    <property type="entry name" value="PERIPLASMIC BINDING COMPONENT OF ABC TRANSPORTER"/>
    <property type="match status" value="1"/>
</dbReference>
<dbReference type="Gene3D" id="3.90.76.10">
    <property type="entry name" value="Dipeptide-binding Protein, Domain 1"/>
    <property type="match status" value="1"/>
</dbReference>
<evidence type="ECO:0000313" key="6">
    <source>
        <dbReference type="EMBL" id="MBZ6078679.1"/>
    </source>
</evidence>
<comment type="caution">
    <text evidence="6">The sequence shown here is derived from an EMBL/GenBank/DDBJ whole genome shotgun (WGS) entry which is preliminary data.</text>
</comment>
<dbReference type="Pfam" id="PF00496">
    <property type="entry name" value="SBP_bac_5"/>
    <property type="match status" value="1"/>
</dbReference>
<dbReference type="RefSeq" id="WP_224315427.1">
    <property type="nucleotide sequence ID" value="NZ_JAIRBM010000021.1"/>
</dbReference>
<dbReference type="SUPFAM" id="SSF53850">
    <property type="entry name" value="Periplasmic binding protein-like II"/>
    <property type="match status" value="1"/>
</dbReference>
<feature type="chain" id="PRO_5047252686" evidence="4">
    <location>
        <begin position="34"/>
        <end position="539"/>
    </location>
</feature>
<dbReference type="PIRSF" id="PIRSF002741">
    <property type="entry name" value="MppA"/>
    <property type="match status" value="1"/>
</dbReference>
<accession>A0ABS7VSZ7</accession>